<feature type="signal peptide" evidence="2">
    <location>
        <begin position="1"/>
        <end position="31"/>
    </location>
</feature>
<protein>
    <recommendedName>
        <fullName evidence="5">Ig-like domain repeat protein</fullName>
    </recommendedName>
</protein>
<dbReference type="Proteomes" id="UP000307087">
    <property type="component" value="Unassembled WGS sequence"/>
</dbReference>
<comment type="caution">
    <text evidence="3">The sequence shown here is derived from an EMBL/GenBank/DDBJ whole genome shotgun (WGS) entry which is preliminary data.</text>
</comment>
<feature type="region of interest" description="Disordered" evidence="1">
    <location>
        <begin position="290"/>
        <end position="314"/>
    </location>
</feature>
<evidence type="ECO:0000313" key="4">
    <source>
        <dbReference type="Proteomes" id="UP000307087"/>
    </source>
</evidence>
<reference evidence="3 4" key="1">
    <citation type="journal article" date="2009" name="Int. J. Syst. Evol. Microbiol.">
        <title>Nocardioides caeni sp. nov., isolated from wastewater.</title>
        <authorList>
            <person name="Yoon J.H."/>
            <person name="Kang S.J."/>
            <person name="Park S."/>
            <person name="Kim W."/>
            <person name="Oh T.K."/>
        </authorList>
    </citation>
    <scope>NUCLEOTIDE SEQUENCE [LARGE SCALE GENOMIC DNA]</scope>
    <source>
        <strain evidence="3 4">DSM 23134</strain>
    </source>
</reference>
<dbReference type="EMBL" id="STGW01000018">
    <property type="protein sequence ID" value="THV09045.1"/>
    <property type="molecule type" value="Genomic_DNA"/>
</dbReference>
<accession>A0A4S8N090</accession>
<keyword evidence="4" id="KW-1185">Reference proteome</keyword>
<sequence length="504" mass="53151">MTARRWGRVAGGLLAAAVGVVPLHVAAPAHAGQVGLTIGITGSGYVAVVEGSIEDGGATTCDKRANRDHRVTLTCSRIRNEEPFEAWVWLRPSTAFSPAGWQFVRWEGCDQTRDSGGVKECGVGSPAFGSVDRTPVAIFRDTQAPVVAHLNAQQSPDGSFFFSWSTQGDVLTECRVVGEPYEPCTSPTQQVLSEGTHEFQVRAQDESGNLSNAPIAEVVAVNTLMWTRPALLTRERTASFSWTSDSATSYECSLDGIAVGCTTEGVVRLDDLGEGTHTFIVRGRAGGWADPTPSRHTWQVDSTAPETGLTSGPDDGTVLTAAATSFQVTGSEPGPLVCTLDGAALPCTAGPLALTGLKPGTHALQAQAFDLAGNADATPATRHWTVPLTARSLARSSGWSLRNQTSAYGGQALTTTRRNAMLSLNVRNARRLHLVAGGGTNHGSIRVYVGNRLLRTVSLRTTRTVSKRVVALGSFATPVNGKVRLVVASTGRPVRIEGLAVATR</sequence>
<dbReference type="PANTHER" id="PTHR34677:SF3">
    <property type="entry name" value="BACTERIAL IG-LIKE DOMAIN-CONTAINING PROTEIN"/>
    <property type="match status" value="1"/>
</dbReference>
<dbReference type="PANTHER" id="PTHR34677">
    <property type="match status" value="1"/>
</dbReference>
<feature type="compositionally biased region" description="Polar residues" evidence="1">
    <location>
        <begin position="294"/>
        <end position="310"/>
    </location>
</feature>
<name>A0A4S8N090_9ACTN</name>
<keyword evidence="2" id="KW-0732">Signal</keyword>
<evidence type="ECO:0000256" key="1">
    <source>
        <dbReference type="SAM" id="MobiDB-lite"/>
    </source>
</evidence>
<feature type="chain" id="PRO_5020318829" description="Ig-like domain repeat protein" evidence="2">
    <location>
        <begin position="32"/>
        <end position="504"/>
    </location>
</feature>
<evidence type="ECO:0000256" key="2">
    <source>
        <dbReference type="SAM" id="SignalP"/>
    </source>
</evidence>
<organism evidence="3 4">
    <name type="scientific">Nocardioides caeni</name>
    <dbReference type="NCBI Taxonomy" id="574700"/>
    <lineage>
        <taxon>Bacteria</taxon>
        <taxon>Bacillati</taxon>
        <taxon>Actinomycetota</taxon>
        <taxon>Actinomycetes</taxon>
        <taxon>Propionibacteriales</taxon>
        <taxon>Nocardioidaceae</taxon>
        <taxon>Nocardioides</taxon>
    </lineage>
</organism>
<proteinExistence type="predicted"/>
<dbReference type="OrthoDB" id="5145222at2"/>
<gene>
    <name evidence="3" type="ORF">E9934_17825</name>
</gene>
<evidence type="ECO:0000313" key="3">
    <source>
        <dbReference type="EMBL" id="THV09045.1"/>
    </source>
</evidence>
<dbReference type="RefSeq" id="WP_136564256.1">
    <property type="nucleotide sequence ID" value="NZ_BAABLS010000004.1"/>
</dbReference>
<dbReference type="AlphaFoldDB" id="A0A4S8N090"/>
<evidence type="ECO:0008006" key="5">
    <source>
        <dbReference type="Google" id="ProtNLM"/>
    </source>
</evidence>